<keyword evidence="4 6" id="KW-1133">Transmembrane helix</keyword>
<feature type="domain" description="EamA" evidence="7">
    <location>
        <begin position="10"/>
        <end position="141"/>
    </location>
</feature>
<dbReference type="InterPro" id="IPR050638">
    <property type="entry name" value="AA-Vitamin_Transporters"/>
</dbReference>
<feature type="transmembrane region" description="Helical" evidence="6">
    <location>
        <begin position="96"/>
        <end position="115"/>
    </location>
</feature>
<evidence type="ECO:0000259" key="7">
    <source>
        <dbReference type="Pfam" id="PF00892"/>
    </source>
</evidence>
<protein>
    <submittedName>
        <fullName evidence="8">Permease of the drug/metabolite transporter (DMT) superfamily</fullName>
    </submittedName>
</protein>
<dbReference type="AlphaFoldDB" id="A0AAQ1GET7"/>
<evidence type="ECO:0000256" key="3">
    <source>
        <dbReference type="ARBA" id="ARBA00022692"/>
    </source>
</evidence>
<evidence type="ECO:0000256" key="6">
    <source>
        <dbReference type="SAM" id="Phobius"/>
    </source>
</evidence>
<feature type="transmembrane region" description="Helical" evidence="6">
    <location>
        <begin position="127"/>
        <end position="147"/>
    </location>
</feature>
<dbReference type="InterPro" id="IPR000620">
    <property type="entry name" value="EamA_dom"/>
</dbReference>
<comment type="caution">
    <text evidence="8">The sequence shown here is derived from an EMBL/GenBank/DDBJ whole genome shotgun (WGS) entry which is preliminary data.</text>
</comment>
<feature type="transmembrane region" description="Helical" evidence="6">
    <location>
        <begin position="282"/>
        <end position="304"/>
    </location>
</feature>
<evidence type="ECO:0000256" key="2">
    <source>
        <dbReference type="ARBA" id="ARBA00007362"/>
    </source>
</evidence>
<evidence type="ECO:0000313" key="9">
    <source>
        <dbReference type="Proteomes" id="UP000183529"/>
    </source>
</evidence>
<dbReference type="PANTHER" id="PTHR32322:SF2">
    <property type="entry name" value="EAMA DOMAIN-CONTAINING PROTEIN"/>
    <property type="match status" value="1"/>
</dbReference>
<proteinExistence type="inferred from homology"/>
<dbReference type="InterPro" id="IPR037185">
    <property type="entry name" value="EmrE-like"/>
</dbReference>
<feature type="transmembrane region" description="Helical" evidence="6">
    <location>
        <begin position="34"/>
        <end position="55"/>
    </location>
</feature>
<feature type="transmembrane region" description="Helical" evidence="6">
    <location>
        <begin position="226"/>
        <end position="248"/>
    </location>
</feature>
<accession>A0AAQ1GET7</accession>
<evidence type="ECO:0000256" key="4">
    <source>
        <dbReference type="ARBA" id="ARBA00022989"/>
    </source>
</evidence>
<dbReference type="RefSeq" id="WP_074983164.1">
    <property type="nucleotide sequence ID" value="NZ_CADFGN010000006.1"/>
</dbReference>
<feature type="transmembrane region" description="Helical" evidence="6">
    <location>
        <begin position="255"/>
        <end position="276"/>
    </location>
</feature>
<comment type="similarity">
    <text evidence="2">Belongs to the EamA transporter family.</text>
</comment>
<feature type="domain" description="EamA" evidence="7">
    <location>
        <begin position="164"/>
        <end position="299"/>
    </location>
</feature>
<dbReference type="GO" id="GO:0016020">
    <property type="term" value="C:membrane"/>
    <property type="evidence" value="ECO:0007669"/>
    <property type="project" value="UniProtKB-SubCell"/>
</dbReference>
<evidence type="ECO:0000313" key="8">
    <source>
        <dbReference type="EMBL" id="SEJ59258.1"/>
    </source>
</evidence>
<dbReference type="EMBL" id="FNZM01000006">
    <property type="protein sequence ID" value="SEJ59258.1"/>
    <property type="molecule type" value="Genomic_DNA"/>
</dbReference>
<keyword evidence="5 6" id="KW-0472">Membrane</keyword>
<dbReference type="Pfam" id="PF00892">
    <property type="entry name" value="EamA"/>
    <property type="match status" value="2"/>
</dbReference>
<comment type="subcellular location">
    <subcellularLocation>
        <location evidence="1">Membrane</location>
        <topology evidence="1">Multi-pass membrane protein</topology>
    </subcellularLocation>
</comment>
<keyword evidence="3 6" id="KW-0812">Transmembrane</keyword>
<dbReference type="Proteomes" id="UP000183529">
    <property type="component" value="Unassembled WGS sequence"/>
</dbReference>
<organism evidence="8 9">
    <name type="scientific">Paraburkholderia tropica</name>
    <dbReference type="NCBI Taxonomy" id="92647"/>
    <lineage>
        <taxon>Bacteria</taxon>
        <taxon>Pseudomonadati</taxon>
        <taxon>Pseudomonadota</taxon>
        <taxon>Betaproteobacteria</taxon>
        <taxon>Burkholderiales</taxon>
        <taxon>Burkholderiaceae</taxon>
        <taxon>Paraburkholderia</taxon>
    </lineage>
</organism>
<dbReference type="PANTHER" id="PTHR32322">
    <property type="entry name" value="INNER MEMBRANE TRANSPORTER"/>
    <property type="match status" value="1"/>
</dbReference>
<feature type="transmembrane region" description="Helical" evidence="6">
    <location>
        <begin position="167"/>
        <end position="185"/>
    </location>
</feature>
<name>A0AAQ1GET7_9BURK</name>
<evidence type="ECO:0000256" key="5">
    <source>
        <dbReference type="ARBA" id="ARBA00023136"/>
    </source>
</evidence>
<feature type="transmembrane region" description="Helical" evidence="6">
    <location>
        <begin position="197"/>
        <end position="220"/>
    </location>
</feature>
<dbReference type="SUPFAM" id="SSF103481">
    <property type="entry name" value="Multidrug resistance efflux transporter EmrE"/>
    <property type="match status" value="2"/>
</dbReference>
<evidence type="ECO:0000256" key="1">
    <source>
        <dbReference type="ARBA" id="ARBA00004141"/>
    </source>
</evidence>
<gene>
    <name evidence="8" type="ORF">SAMN05216550_106120</name>
</gene>
<reference evidence="8 9" key="1">
    <citation type="submission" date="2016-10" db="EMBL/GenBank/DDBJ databases">
        <authorList>
            <person name="Varghese N."/>
            <person name="Submissions S."/>
        </authorList>
    </citation>
    <scope>NUCLEOTIDE SEQUENCE [LARGE SCALE GENOMIC DNA]</scope>
    <source>
        <strain evidence="8 9">LMG 22274</strain>
    </source>
</reference>
<feature type="transmembrane region" description="Helical" evidence="6">
    <location>
        <begin position="67"/>
        <end position="90"/>
    </location>
</feature>
<sequence>MRKHVDGAAVAIMVTLCFIWGTQQVAIKAVAGDIAPMLQVGLRSGGAAALVWLFNRFVLRERWLPGVALRSGLVVGVLFAFEFLCVAEGLRLTNASHIAVLLYTAPMFAAIGLHIKLPDERLAPLQWAGIALAFIGIAVAFLGPALLGGGLSAPGLPTNPNWLFGDLLGLLGGAAWGLTTVGVRTTRLSEAPATQTLFCQLACAFVLLIPFALFTGQTAFHGTPLALASLGFQTVVVTFASYLTWFWLLRRYFAARLGVLSFMTPLFGVVLGVVVLHEHVDAAFIAGSVLVLTGLLVVNSQAWLRQLFGRGSRARAGV</sequence>